<evidence type="ECO:0000256" key="2">
    <source>
        <dbReference type="ARBA" id="ARBA00022801"/>
    </source>
</evidence>
<keyword evidence="3 5" id="KW-0546">Nucleotide metabolism</keyword>
<comment type="function">
    <text evidence="5">This enzyme is involved in nucleotide metabolism: it produces dUMP, the immediate precursor of thymidine nucleotides and it decreases the intracellular concentration of dUTP so that uracil cannot be incorporated into DNA.</text>
</comment>
<comment type="caution">
    <text evidence="7">The sequence shown here is derived from an EMBL/GenBank/DDBJ whole genome shotgun (WGS) entry which is preliminary data.</text>
</comment>
<evidence type="ECO:0000313" key="7">
    <source>
        <dbReference type="EMBL" id="MFA9950227.1"/>
    </source>
</evidence>
<feature type="binding site" evidence="5">
    <location>
        <position position="82"/>
    </location>
    <ligand>
        <name>substrate</name>
    </ligand>
</feature>
<comment type="caution">
    <text evidence="5">Lacks conserved residue(s) required for the propagation of feature annotation.</text>
</comment>
<protein>
    <recommendedName>
        <fullName evidence="5">Deoxyuridine 5'-triphosphate nucleotidohydrolase</fullName>
        <shortName evidence="5">dUTPase</shortName>
        <ecNumber evidence="5">3.6.1.23</ecNumber>
    </recommendedName>
    <alternativeName>
        <fullName evidence="5">dUTP pyrophosphatase</fullName>
    </alternativeName>
</protein>
<comment type="cofactor">
    <cofactor evidence="5">
        <name>Mg(2+)</name>
        <dbReference type="ChEBI" id="CHEBI:18420"/>
    </cofactor>
</comment>
<gene>
    <name evidence="5 7" type="primary">dut</name>
    <name evidence="7" type="ORF">ABCS64_07835</name>
</gene>
<dbReference type="InterPro" id="IPR008181">
    <property type="entry name" value="dUTPase"/>
</dbReference>
<dbReference type="PANTHER" id="PTHR11241">
    <property type="entry name" value="DEOXYURIDINE 5'-TRIPHOSPHATE NUCLEOTIDOHYDROLASE"/>
    <property type="match status" value="1"/>
</dbReference>
<dbReference type="RefSeq" id="WP_418891916.1">
    <property type="nucleotide sequence ID" value="NZ_JBEUWX010000002.1"/>
</dbReference>
<keyword evidence="5" id="KW-0460">Magnesium</keyword>
<keyword evidence="2 5" id="KW-0378">Hydrolase</keyword>
<dbReference type="EC" id="3.6.1.23" evidence="5"/>
<dbReference type="HAMAP" id="MF_00116">
    <property type="entry name" value="dUTPase_bact"/>
    <property type="match status" value="1"/>
</dbReference>
<sequence length="150" mass="15667">MHRCIDVRILDPRLKASPPGYATAGSAGLDLRACIAEPLTIAPGDTQLIPSGIAVHLADPGLAALVLPRSGLGHKHGIVLGNLVGLIDSDYQGEIMISVWNRGQTPFTLNPLDRLAQLVIVPVLQVGFNIVEEFEASARGAGGFGSTGKI</sequence>
<organism evidence="7 8">
    <name type="scientific">Dentiradicibacter hellwigii</name>
    <dbReference type="NCBI Taxonomy" id="3149053"/>
    <lineage>
        <taxon>Bacteria</taxon>
        <taxon>Pseudomonadati</taxon>
        <taxon>Pseudomonadota</taxon>
        <taxon>Betaproteobacteria</taxon>
        <taxon>Rhodocyclales</taxon>
        <taxon>Rhodocyclaceae</taxon>
        <taxon>Dentiradicibacter</taxon>
    </lineage>
</organism>
<feature type="binding site" evidence="5">
    <location>
        <begin position="86"/>
        <end position="88"/>
    </location>
    <ligand>
        <name>substrate</name>
    </ligand>
</feature>
<feature type="binding site" evidence="5">
    <location>
        <begin position="69"/>
        <end position="71"/>
    </location>
    <ligand>
        <name>substrate</name>
    </ligand>
</feature>
<name>A0ABV4UF05_9RHOO</name>
<evidence type="ECO:0000256" key="5">
    <source>
        <dbReference type="HAMAP-Rule" id="MF_00116"/>
    </source>
</evidence>
<dbReference type="CDD" id="cd07557">
    <property type="entry name" value="trimeric_dUTPase"/>
    <property type="match status" value="1"/>
</dbReference>
<dbReference type="GO" id="GO:0004170">
    <property type="term" value="F:dUTP diphosphatase activity"/>
    <property type="evidence" value="ECO:0007669"/>
    <property type="project" value="UniProtKB-EC"/>
</dbReference>
<keyword evidence="5" id="KW-0479">Metal-binding</keyword>
<evidence type="ECO:0000256" key="1">
    <source>
        <dbReference type="ARBA" id="ARBA00006581"/>
    </source>
</evidence>
<dbReference type="PANTHER" id="PTHR11241:SF0">
    <property type="entry name" value="DEOXYURIDINE 5'-TRIPHOSPHATE NUCLEOTIDOHYDROLASE"/>
    <property type="match status" value="1"/>
</dbReference>
<proteinExistence type="inferred from homology"/>
<dbReference type="InterPro" id="IPR036157">
    <property type="entry name" value="dUTPase-like_sf"/>
</dbReference>
<evidence type="ECO:0000256" key="3">
    <source>
        <dbReference type="ARBA" id="ARBA00023080"/>
    </source>
</evidence>
<evidence type="ECO:0000259" key="6">
    <source>
        <dbReference type="Pfam" id="PF00692"/>
    </source>
</evidence>
<evidence type="ECO:0000313" key="8">
    <source>
        <dbReference type="Proteomes" id="UP001574673"/>
    </source>
</evidence>
<comment type="similarity">
    <text evidence="1 5">Belongs to the dUTPase family.</text>
</comment>
<keyword evidence="8" id="KW-1185">Reference proteome</keyword>
<dbReference type="Gene3D" id="2.70.40.10">
    <property type="match status" value="1"/>
</dbReference>
<comment type="catalytic activity">
    <reaction evidence="4 5">
        <text>dUTP + H2O = dUMP + diphosphate + H(+)</text>
        <dbReference type="Rhea" id="RHEA:10248"/>
        <dbReference type="ChEBI" id="CHEBI:15377"/>
        <dbReference type="ChEBI" id="CHEBI:15378"/>
        <dbReference type="ChEBI" id="CHEBI:33019"/>
        <dbReference type="ChEBI" id="CHEBI:61555"/>
        <dbReference type="ChEBI" id="CHEBI:246422"/>
        <dbReference type="EC" id="3.6.1.23"/>
    </reaction>
</comment>
<dbReference type="InterPro" id="IPR033704">
    <property type="entry name" value="dUTPase_trimeric"/>
</dbReference>
<evidence type="ECO:0000256" key="4">
    <source>
        <dbReference type="ARBA" id="ARBA00047686"/>
    </source>
</evidence>
<reference evidence="8" key="1">
    <citation type="submission" date="2024-06" db="EMBL/GenBank/DDBJ databases">
        <title>Radixoralia hellwigii gen. nov., sp nov., isolated from a root canal in the human oral cavity.</title>
        <authorList>
            <person name="Bartsch S."/>
            <person name="Wittmer A."/>
            <person name="Schulz A.-K."/>
            <person name="Neumann-Schaal M."/>
            <person name="Wolf J."/>
            <person name="Gronow S."/>
            <person name="Tennert C."/>
            <person name="Haecker G."/>
            <person name="Cieplik F."/>
            <person name="Al-Ahmad A."/>
        </authorList>
    </citation>
    <scope>NUCLEOTIDE SEQUENCE [LARGE SCALE GENOMIC DNA]</scope>
    <source>
        <strain evidence="8">Wk13</strain>
    </source>
</reference>
<dbReference type="Pfam" id="PF00692">
    <property type="entry name" value="dUTPase"/>
    <property type="match status" value="1"/>
</dbReference>
<dbReference type="SUPFAM" id="SSF51283">
    <property type="entry name" value="dUTPase-like"/>
    <property type="match status" value="1"/>
</dbReference>
<feature type="domain" description="dUTPase-like" evidence="6">
    <location>
        <begin position="19"/>
        <end position="148"/>
    </location>
</feature>
<comment type="pathway">
    <text evidence="5">Pyrimidine metabolism; dUMP biosynthesis; dUMP from dCTP (dUTP route): step 2/2.</text>
</comment>
<dbReference type="Proteomes" id="UP001574673">
    <property type="component" value="Unassembled WGS sequence"/>
</dbReference>
<dbReference type="NCBIfam" id="NF001862">
    <property type="entry name" value="PRK00601.1"/>
    <property type="match status" value="1"/>
</dbReference>
<dbReference type="NCBIfam" id="TIGR00576">
    <property type="entry name" value="dut"/>
    <property type="match status" value="1"/>
</dbReference>
<accession>A0ABV4UF05</accession>
<dbReference type="InterPro" id="IPR029054">
    <property type="entry name" value="dUTPase-like"/>
</dbReference>
<dbReference type="EMBL" id="JBEUWX010000002">
    <property type="protein sequence ID" value="MFA9950227.1"/>
    <property type="molecule type" value="Genomic_DNA"/>
</dbReference>